<feature type="domain" description="Dilute" evidence="11">
    <location>
        <begin position="1463"/>
        <end position="1736"/>
    </location>
</feature>
<dbReference type="CDD" id="cd01380">
    <property type="entry name" value="MYSc_Myo5"/>
    <property type="match status" value="1"/>
</dbReference>
<reference evidence="13 14" key="1">
    <citation type="submission" date="2019-09" db="EMBL/GenBank/DDBJ databases">
        <title>Bird 10,000 Genomes (B10K) Project - Family phase.</title>
        <authorList>
            <person name="Zhang G."/>
        </authorList>
    </citation>
    <scope>NUCLEOTIDE SEQUENCE [LARGE SCALE GENOMIC DNA]</scope>
    <source>
        <strain evidence="13">B10K-DU-029-33</strain>
        <tissue evidence="13">Heart</tissue>
    </source>
</reference>
<dbReference type="GO" id="GO:0016020">
    <property type="term" value="C:membrane"/>
    <property type="evidence" value="ECO:0007669"/>
    <property type="project" value="TreeGrafter"/>
</dbReference>
<dbReference type="Proteomes" id="UP000548317">
    <property type="component" value="Unassembled WGS sequence"/>
</dbReference>
<dbReference type="CDD" id="cd15470">
    <property type="entry name" value="Myo5_CBD"/>
    <property type="match status" value="1"/>
</dbReference>
<evidence type="ECO:0000259" key="11">
    <source>
        <dbReference type="PROSITE" id="PS51126"/>
    </source>
</evidence>
<evidence type="ECO:0000313" key="14">
    <source>
        <dbReference type="Proteomes" id="UP000548317"/>
    </source>
</evidence>
<dbReference type="Gene3D" id="1.20.120.720">
    <property type="entry name" value="Myosin VI head, motor domain, U50 subdomain"/>
    <property type="match status" value="1"/>
</dbReference>
<dbReference type="Gene3D" id="1.20.5.190">
    <property type="match status" value="3"/>
</dbReference>
<dbReference type="InterPro" id="IPR000048">
    <property type="entry name" value="IQ_motif_EF-hand-BS"/>
</dbReference>
<dbReference type="PROSITE" id="PS51456">
    <property type="entry name" value="MYOSIN_MOTOR"/>
    <property type="match status" value="1"/>
</dbReference>
<dbReference type="GO" id="GO:0051015">
    <property type="term" value="F:actin filament binding"/>
    <property type="evidence" value="ECO:0007669"/>
    <property type="project" value="TreeGrafter"/>
</dbReference>
<feature type="non-terminal residue" evidence="13">
    <location>
        <position position="1"/>
    </location>
</feature>
<dbReference type="EMBL" id="VZTI01000009">
    <property type="protein sequence ID" value="NXB55099.1"/>
    <property type="molecule type" value="Genomic_DNA"/>
</dbReference>
<dbReference type="SUPFAM" id="SSF52540">
    <property type="entry name" value="P-loop containing nucleoside triphosphate hydrolases"/>
    <property type="match status" value="3"/>
</dbReference>
<evidence type="ECO:0000256" key="10">
    <source>
        <dbReference type="SAM" id="MobiDB-lite"/>
    </source>
</evidence>
<dbReference type="Gene3D" id="6.20.240.20">
    <property type="match status" value="1"/>
</dbReference>
<feature type="region of interest" description="Disordered" evidence="10">
    <location>
        <begin position="1173"/>
        <end position="1192"/>
    </location>
</feature>
<evidence type="ECO:0000256" key="5">
    <source>
        <dbReference type="ARBA" id="ARBA00023123"/>
    </source>
</evidence>
<dbReference type="InterPro" id="IPR036103">
    <property type="entry name" value="MYSc_Myo5"/>
</dbReference>
<dbReference type="PROSITE" id="PS50096">
    <property type="entry name" value="IQ"/>
    <property type="match status" value="5"/>
</dbReference>
<evidence type="ECO:0000256" key="1">
    <source>
        <dbReference type="ARBA" id="ARBA00008314"/>
    </source>
</evidence>
<dbReference type="FunFam" id="1.10.10.820:FF:000001">
    <property type="entry name" value="Myosin heavy chain"/>
    <property type="match status" value="1"/>
</dbReference>
<evidence type="ECO:0000259" key="12">
    <source>
        <dbReference type="PROSITE" id="PS51456"/>
    </source>
</evidence>
<keyword evidence="3 8" id="KW-0067">ATP-binding</keyword>
<feature type="coiled-coil region" evidence="9">
    <location>
        <begin position="923"/>
        <end position="961"/>
    </location>
</feature>
<dbReference type="Pfam" id="PF00063">
    <property type="entry name" value="Myosin_head"/>
    <property type="match status" value="1"/>
</dbReference>
<evidence type="ECO:0000256" key="4">
    <source>
        <dbReference type="ARBA" id="ARBA00023054"/>
    </source>
</evidence>
<keyword evidence="7 8" id="KW-0009">Actin-binding</keyword>
<feature type="compositionally biased region" description="Low complexity" evidence="10">
    <location>
        <begin position="607"/>
        <end position="619"/>
    </location>
</feature>
<evidence type="ECO:0000256" key="8">
    <source>
        <dbReference type="PROSITE-ProRule" id="PRU00782"/>
    </source>
</evidence>
<keyword evidence="5 8" id="KW-0518">Myosin</keyword>
<comment type="similarity">
    <text evidence="1 8">Belongs to the TRAFAC class myosin-kinesin ATPase superfamily. Myosin family.</text>
</comment>
<feature type="domain" description="Myosin motor" evidence="12">
    <location>
        <begin position="58"/>
        <end position="749"/>
    </location>
</feature>
<name>A0A7K8EV01_9CORV</name>
<dbReference type="PANTHER" id="PTHR13140">
    <property type="entry name" value="MYOSIN"/>
    <property type="match status" value="1"/>
</dbReference>
<dbReference type="GO" id="GO:0016459">
    <property type="term" value="C:myosin complex"/>
    <property type="evidence" value="ECO:0007669"/>
    <property type="project" value="UniProtKB-KW"/>
</dbReference>
<evidence type="ECO:0000313" key="13">
    <source>
        <dbReference type="EMBL" id="NXB55099.1"/>
    </source>
</evidence>
<accession>A0A7K8EV01</accession>
<comment type="caution">
    <text evidence="13">The sequence shown here is derived from an EMBL/GenBank/DDBJ whole genome shotgun (WGS) entry which is preliminary data.</text>
</comment>
<gene>
    <name evidence="13" type="primary">Myo5b_0</name>
    <name evidence="13" type="ORF">STRCIN_R08459</name>
</gene>
<dbReference type="SMART" id="SM00242">
    <property type="entry name" value="MYSc"/>
    <property type="match status" value="1"/>
</dbReference>
<evidence type="ECO:0000256" key="6">
    <source>
        <dbReference type="ARBA" id="ARBA00023175"/>
    </source>
</evidence>
<dbReference type="Gene3D" id="1.10.10.820">
    <property type="match status" value="1"/>
</dbReference>
<dbReference type="InterPro" id="IPR027417">
    <property type="entry name" value="P-loop_NTPase"/>
</dbReference>
<evidence type="ECO:0000256" key="7">
    <source>
        <dbReference type="ARBA" id="ARBA00023203"/>
    </source>
</evidence>
<proteinExistence type="inferred from homology"/>
<keyword evidence="2 8" id="KW-0547">Nucleotide-binding</keyword>
<dbReference type="InterPro" id="IPR001609">
    <property type="entry name" value="Myosin_head_motor_dom-like"/>
</dbReference>
<dbReference type="PRINTS" id="PR00193">
    <property type="entry name" value="MYOSINHEAVY"/>
</dbReference>
<keyword evidence="6 8" id="KW-0505">Motor protein</keyword>
<keyword evidence="4 9" id="KW-0175">Coiled coil</keyword>
<evidence type="ECO:0000256" key="3">
    <source>
        <dbReference type="ARBA" id="ARBA00022840"/>
    </source>
</evidence>
<dbReference type="InterPro" id="IPR002710">
    <property type="entry name" value="Dilute_dom"/>
</dbReference>
<feature type="binding site" evidence="8">
    <location>
        <begin position="152"/>
        <end position="159"/>
    </location>
    <ligand>
        <name>ATP</name>
        <dbReference type="ChEBI" id="CHEBI:30616"/>
    </ligand>
</feature>
<dbReference type="Gene3D" id="1.20.58.530">
    <property type="match status" value="1"/>
</dbReference>
<dbReference type="GO" id="GO:0005737">
    <property type="term" value="C:cytoplasm"/>
    <property type="evidence" value="ECO:0007669"/>
    <property type="project" value="TreeGrafter"/>
</dbReference>
<feature type="coiled-coil region" evidence="9">
    <location>
        <begin position="1019"/>
        <end position="1081"/>
    </location>
</feature>
<dbReference type="GO" id="GO:0005524">
    <property type="term" value="F:ATP binding"/>
    <property type="evidence" value="ECO:0007669"/>
    <property type="project" value="UniProtKB-UniRule"/>
</dbReference>
<feature type="non-terminal residue" evidence="13">
    <location>
        <position position="1783"/>
    </location>
</feature>
<evidence type="ECO:0000256" key="2">
    <source>
        <dbReference type="ARBA" id="ARBA00022741"/>
    </source>
</evidence>
<feature type="region of interest" description="Disordered" evidence="10">
    <location>
        <begin position="1088"/>
        <end position="1137"/>
    </location>
</feature>
<dbReference type="Pfam" id="PF00612">
    <property type="entry name" value="IQ"/>
    <property type="match status" value="5"/>
</dbReference>
<feature type="region of interest" description="Disordered" evidence="10">
    <location>
        <begin position="587"/>
        <end position="619"/>
    </location>
</feature>
<dbReference type="Gene3D" id="3.40.850.10">
    <property type="entry name" value="Kinesin motor domain"/>
    <property type="match status" value="1"/>
</dbReference>
<dbReference type="PANTHER" id="PTHR13140:SF356">
    <property type="entry name" value="UNCONVENTIONAL MYOSIN-VB"/>
    <property type="match status" value="1"/>
</dbReference>
<sequence>QGAWVWIPDHVEVWRAAEITRDYREGDAVLHLCLEDGSALAHPIELQLPPLCNPDCLSGANDLVALSHLHEPAVLHSLRRRFLEANSIYTYCGIILIAINPYKPLPIYEKEVIRAYSGRELGDMDPHIFALAEEAFRQMVRFGKNQSLVISGESGAGKTASAKYAMRFFTTVGGCWGDSSMEEKVLGSIPLMEAFGNAKTTRNDNSSRFGRYLEIGFIQENVTGATIKTYLLEKSRVTFQAKEERNYHIFYQLCASATLPELQGLGLRGAESFHYTCQGQCSSAQSTRDAEDLESTRHSLFLLGVPQSEQLELFSILAAILHLGNVVIRERDRRGDSCVVEAGSEALGLFCALLGVEVPQVTCWLCHRKLVTAGETFLKPLSRQQALDSRDALARHMYGQVFSWMVRRANRALRSPKGHHTSIGILDIYGFEMFELNSFEQFCINYANEKLQQLFNLHIFKLDQEEYVTEGIPWVFVDFCDNQPCLELIEGRLGILDLLNEECKMPQGSDGSWAQKLYQTHLSSSHFQKPKRPVDAFIVSHFAGKVEYQCDGFVEKNRDAVPEELVGLLRASKSALLTELFLEDGDGPTSLQSRRSSGARGPGCSGRRSLSRSQKSKKSLSSQFKASLARLMEVLGSTAPHYIRCIKPNSGKQPFVFDSRQVVEQLRACGVLETIRISASGYPSRWTYQEFLERYRPLVSREELKGTNMKQICSTALGRLLQDPSKYECGQTKVFFRAGQLAVLEELRVRSLRAACTRLQRHLRGWLARRRFGRLRGAALCLQRHARGLLARRFVRMLRRTRAAVVLQKTLRMVLARRSFLHLRQAAVTIQAFARGLFARRRHREVVRQRKAVVIQAAVRGWLARRRYGRVCRAALLLQCCCRRARARRELRRLRLQARSVEHYKQLHRGMEIKVIQLQCRLDEQLQEQLSGLQEQLSGLRAAHAEELQCLRDEMQRLQEDTACNAQFQQLERHSCLGPEVEELRQVWLRLYLPSAFPQRLVEMEAVQLQLGEERDALIQRTLEQSQDLEELHQRVARESQGLLLELEEERERYRSLEQDYARLEQDYENLRDEVAFHRVRAWPGNRSLRATPSLAPRGDTLRRSPSSESFQGSESSFLSSSMSTAPSREDSDLQAEANVPQGSWLGAVPSGGVSPGFTGCCFKPCLCAQGQEEPQPGSETLGGAGGQDPLEKSYLLPKEELARTWEDLPRFKGSVQLEEKKPLELLKRRVSCCPDAMSRAGCRLGLGWAGLTLLSPTQNIAGMLGPGRSSGQAVGDDLRHAYDAVQVANRLLVSQLREEKQQHEEEVQGLHLDICSLKQLSQQQAALIQELQGQEGLQYHMLQLKEENWELAQKLEKQEKTTLKLQKQLRAYTKQIQELAATREAPGPAPAVLLFQSLSGLSQAMLAWRKEDEGRIIKAIITDYKPQSGPGALPDLPAYVLFLCLRHADLCHDESRARSLLDAAIDAIKRVMKKHSSDMDTVALWLANTYRLLNCLRQYGQDERYREGNTARQNEHRLRNVDPQSCCRSLGVLAVQLYQQLIRTAERDLKPMIVAAMLESEPIQGLSSSSCPPGRRRSSSAPAHSLPKLLQCLGSFCATLDRHGLAPSVGHQALRQLLSLISGTTLNCLLLRKDTCSWSCGIQLRYNISQVEQWLRAQGLQQSGACEELEPLVQAAQLLQVKKVTEEDAGALCSLCTVLTPQQVVKLLRAYTPAVGLEERVSPRFISSVERRLQDQYGEGPGQLLVDTSHLFPVHLPFTASPLHLDELHIPETLNLAFLGHL</sequence>
<feature type="compositionally biased region" description="Low complexity" evidence="10">
    <location>
        <begin position="1105"/>
        <end position="1127"/>
    </location>
</feature>
<dbReference type="GO" id="GO:0007015">
    <property type="term" value="P:actin filament organization"/>
    <property type="evidence" value="ECO:0007669"/>
    <property type="project" value="TreeGrafter"/>
</dbReference>
<feature type="coiled-coil region" evidence="9">
    <location>
        <begin position="1294"/>
        <end position="1383"/>
    </location>
</feature>
<keyword evidence="14" id="KW-1185">Reference proteome</keyword>
<protein>
    <submittedName>
        <fullName evidence="13">MYO5B protein</fullName>
    </submittedName>
</protein>
<dbReference type="SMART" id="SM00015">
    <property type="entry name" value="IQ"/>
    <property type="match status" value="6"/>
</dbReference>
<dbReference type="Pfam" id="PF01843">
    <property type="entry name" value="DIL"/>
    <property type="match status" value="1"/>
</dbReference>
<dbReference type="InterPro" id="IPR036961">
    <property type="entry name" value="Kinesin_motor_dom_sf"/>
</dbReference>
<organism evidence="13 14">
    <name type="scientific">Struthidea cinerea</name>
    <dbReference type="NCBI Taxonomy" id="181839"/>
    <lineage>
        <taxon>Eukaryota</taxon>
        <taxon>Metazoa</taxon>
        <taxon>Chordata</taxon>
        <taxon>Craniata</taxon>
        <taxon>Vertebrata</taxon>
        <taxon>Euteleostomi</taxon>
        <taxon>Archelosauria</taxon>
        <taxon>Archosauria</taxon>
        <taxon>Dinosauria</taxon>
        <taxon>Saurischia</taxon>
        <taxon>Theropoda</taxon>
        <taxon>Coelurosauria</taxon>
        <taxon>Aves</taxon>
        <taxon>Neognathae</taxon>
        <taxon>Neoaves</taxon>
        <taxon>Telluraves</taxon>
        <taxon>Australaves</taxon>
        <taxon>Passeriformes</taxon>
        <taxon>Corvoidea</taxon>
        <taxon>Corcoracidae</taxon>
        <taxon>Struthidea</taxon>
    </lineage>
</organism>
<dbReference type="SMART" id="SM01132">
    <property type="entry name" value="DIL"/>
    <property type="match status" value="1"/>
</dbReference>
<dbReference type="PROSITE" id="PS51126">
    <property type="entry name" value="DILUTE"/>
    <property type="match status" value="1"/>
</dbReference>
<dbReference type="GO" id="GO:0000146">
    <property type="term" value="F:microfilament motor activity"/>
    <property type="evidence" value="ECO:0007669"/>
    <property type="project" value="TreeGrafter"/>
</dbReference>
<feature type="region of interest" description="Actin-binding" evidence="8">
    <location>
        <begin position="628"/>
        <end position="650"/>
    </location>
</feature>
<evidence type="ECO:0000256" key="9">
    <source>
        <dbReference type="SAM" id="Coils"/>
    </source>
</evidence>